<dbReference type="AlphaFoldDB" id="A0A327YTF6"/>
<keyword evidence="1" id="KW-1133">Transmembrane helix</keyword>
<evidence type="ECO:0000313" key="3">
    <source>
        <dbReference type="EMBL" id="RAK21279.1"/>
    </source>
</evidence>
<dbReference type="OrthoDB" id="61127at2"/>
<feature type="domain" description="AAA+ ATPase" evidence="2">
    <location>
        <begin position="165"/>
        <end position="312"/>
    </location>
</feature>
<accession>A0A327YTF6</accession>
<dbReference type="NCBIfam" id="NF006505">
    <property type="entry name" value="PRK08939.1"/>
    <property type="match status" value="1"/>
</dbReference>
<dbReference type="Gene3D" id="3.40.50.300">
    <property type="entry name" value="P-loop containing nucleotide triphosphate hydrolases"/>
    <property type="match status" value="1"/>
</dbReference>
<protein>
    <submittedName>
        <fullName evidence="3">Primosomal protein DnaI</fullName>
    </submittedName>
</protein>
<dbReference type="CDD" id="cd00009">
    <property type="entry name" value="AAA"/>
    <property type="match status" value="1"/>
</dbReference>
<dbReference type="SMART" id="SM00382">
    <property type="entry name" value="AAA"/>
    <property type="match status" value="1"/>
</dbReference>
<keyword evidence="1" id="KW-0812">Transmembrane</keyword>
<comment type="caution">
    <text evidence="3">The sequence shown here is derived from an EMBL/GenBank/DDBJ whole genome shotgun (WGS) entry which is preliminary data.</text>
</comment>
<dbReference type="RefSeq" id="WP_111644532.1">
    <property type="nucleotide sequence ID" value="NZ_QLMH01000003.1"/>
</dbReference>
<dbReference type="InterPro" id="IPR003593">
    <property type="entry name" value="AAA+_ATPase"/>
</dbReference>
<dbReference type="PANTHER" id="PTHR30050">
    <property type="entry name" value="CHROMOSOMAL REPLICATION INITIATOR PROTEIN DNAA"/>
    <property type="match status" value="1"/>
</dbReference>
<dbReference type="Pfam" id="PF00308">
    <property type="entry name" value="Bac_DnaA"/>
    <property type="match status" value="1"/>
</dbReference>
<dbReference type="PANTHER" id="PTHR30050:SF8">
    <property type="entry name" value="PRIMOSOMAL PROTEIN DNAI"/>
    <property type="match status" value="1"/>
</dbReference>
<dbReference type="SUPFAM" id="SSF52540">
    <property type="entry name" value="P-loop containing nucleoside triphosphate hydrolases"/>
    <property type="match status" value="1"/>
</dbReference>
<dbReference type="GO" id="GO:0006260">
    <property type="term" value="P:DNA replication"/>
    <property type="evidence" value="ECO:0007669"/>
    <property type="project" value="TreeGrafter"/>
</dbReference>
<feature type="transmembrane region" description="Helical" evidence="1">
    <location>
        <begin position="169"/>
        <end position="191"/>
    </location>
</feature>
<dbReference type="FunFam" id="3.40.50.300:FF:000880">
    <property type="entry name" value="Primosomal protein DnaI"/>
    <property type="match status" value="1"/>
</dbReference>
<reference evidence="3 4" key="1">
    <citation type="submission" date="2018-06" db="EMBL/GenBank/DDBJ databases">
        <title>Genomic Encyclopedia of Type Strains, Phase III (KMG-III): the genomes of soil and plant-associated and newly described type strains.</title>
        <authorList>
            <person name="Whitman W."/>
        </authorList>
    </citation>
    <scope>NUCLEOTIDE SEQUENCE [LARGE SCALE GENOMIC DNA]</scope>
    <source>
        <strain evidence="3 4">CGMCC 1.8979</strain>
    </source>
</reference>
<keyword evidence="4" id="KW-1185">Reference proteome</keyword>
<sequence length="317" mass="36917">MQRINETLSKLINREDFKKRYEQLKKEVLSDPEVRSFLQQHQHSITEEMVDRSLMRLYEFIGQSKNCKQCPSLDQCKNILKGYHPHLVVQGNMIGIQYDRCPAKVKHDERKRQESLIQSIFVPREILNASLSDIELVDDGKTNESRVKAVELAEKFVSEYEPKKKMKGLYLYGSFGVGKTYILGAIANALAKKNVPSLLVYVPEFFRELKSSLQDQTINEKLDYVKKVPVLMLDDIGAESMSSWLRDDILGPILQYRMLENLPTFFTSNFDFQRLAHHFTYSQRGEEEKVKAARIMERIQYLAQPVEIKGKNRRSET</sequence>
<dbReference type="InterPro" id="IPR013317">
    <property type="entry name" value="DnaA_dom"/>
</dbReference>
<evidence type="ECO:0000256" key="1">
    <source>
        <dbReference type="SAM" id="Phobius"/>
    </source>
</evidence>
<evidence type="ECO:0000259" key="2">
    <source>
        <dbReference type="SMART" id="SM00382"/>
    </source>
</evidence>
<evidence type="ECO:0000313" key="4">
    <source>
        <dbReference type="Proteomes" id="UP000248555"/>
    </source>
</evidence>
<gene>
    <name evidence="3" type="ORF">B0I26_103234</name>
</gene>
<name>A0A327YTF6_9BACL</name>
<dbReference type="InterPro" id="IPR027417">
    <property type="entry name" value="P-loop_NTPase"/>
</dbReference>
<dbReference type="EMBL" id="QLMH01000003">
    <property type="protein sequence ID" value="RAK21279.1"/>
    <property type="molecule type" value="Genomic_DNA"/>
</dbReference>
<dbReference type="Proteomes" id="UP000248555">
    <property type="component" value="Unassembled WGS sequence"/>
</dbReference>
<keyword evidence="1" id="KW-0472">Membrane</keyword>
<proteinExistence type="predicted"/>
<dbReference type="InterPro" id="IPR009928">
    <property type="entry name" value="DnaI_N"/>
</dbReference>
<dbReference type="Pfam" id="PF07319">
    <property type="entry name" value="DnaI_N"/>
    <property type="match status" value="1"/>
</dbReference>
<organism evidence="3 4">
    <name type="scientific">Paranoxybacillus vitaminiphilus</name>
    <dbReference type="NCBI Taxonomy" id="581036"/>
    <lineage>
        <taxon>Bacteria</taxon>
        <taxon>Bacillati</taxon>
        <taxon>Bacillota</taxon>
        <taxon>Bacilli</taxon>
        <taxon>Bacillales</taxon>
        <taxon>Anoxybacillaceae</taxon>
        <taxon>Paranoxybacillus</taxon>
    </lineage>
</organism>